<dbReference type="EMBL" id="UYRR01002615">
    <property type="protein sequence ID" value="VDK19622.1"/>
    <property type="molecule type" value="Genomic_DNA"/>
</dbReference>
<dbReference type="Gene3D" id="2.40.50.1070">
    <property type="match status" value="1"/>
</dbReference>
<dbReference type="GO" id="GO:0003723">
    <property type="term" value="F:RNA binding"/>
    <property type="evidence" value="ECO:0007669"/>
    <property type="project" value="TreeGrafter"/>
</dbReference>
<dbReference type="WBParaSite" id="ASIM_0000222301-mRNA-1">
    <property type="protein sequence ID" value="ASIM_0000222301-mRNA-1"/>
    <property type="gene ID" value="ASIM_0000222301"/>
</dbReference>
<name>A0A0M3J3W0_ANISI</name>
<evidence type="ECO:0000313" key="3">
    <source>
        <dbReference type="WBParaSite" id="ASIM_0000222301-mRNA-1"/>
    </source>
</evidence>
<gene>
    <name evidence="1" type="ORF">ASIM_LOCUS2093</name>
</gene>
<organism evidence="3">
    <name type="scientific">Anisakis simplex</name>
    <name type="common">Herring worm</name>
    <dbReference type="NCBI Taxonomy" id="6269"/>
    <lineage>
        <taxon>Eukaryota</taxon>
        <taxon>Metazoa</taxon>
        <taxon>Ecdysozoa</taxon>
        <taxon>Nematoda</taxon>
        <taxon>Chromadorea</taxon>
        <taxon>Rhabditida</taxon>
        <taxon>Spirurina</taxon>
        <taxon>Ascaridomorpha</taxon>
        <taxon>Ascaridoidea</taxon>
        <taxon>Anisakidae</taxon>
        <taxon>Anisakis</taxon>
        <taxon>Anisakis simplex complex</taxon>
    </lineage>
</organism>
<keyword evidence="2" id="KW-1185">Reference proteome</keyword>
<dbReference type="AlphaFoldDB" id="A0A0M3J3W0"/>
<dbReference type="InterPro" id="IPR045850">
    <property type="entry name" value="TRM2_met"/>
</dbReference>
<evidence type="ECO:0000313" key="1">
    <source>
        <dbReference type="EMBL" id="VDK19622.1"/>
    </source>
</evidence>
<evidence type="ECO:0000313" key="2">
    <source>
        <dbReference type="Proteomes" id="UP000267096"/>
    </source>
</evidence>
<dbReference type="Proteomes" id="UP000267096">
    <property type="component" value="Unassembled WGS sequence"/>
</dbReference>
<sequence>MCDAGDRGCEDGVDTVVLKEVKYAKKNLIVEMEMDPEYEQAIDDLINEERLNLAHLKYDEQLKLKSDRSLELFNALKDQMSAANIENAQNLKASQIMQPIRYGNVTRSCYNTYNFAIGYDVDGNVNVGLITKHSSTTTDSFVNSVDSYSHISTHVKRIVRAFKKFIVESGQQPFNEFNHTGVWRSLTILECIGDVSMVAGIVAMENSECEENLKKSFSDRFLRDDNFTDADSQFQVLSVYWKRTTIEDCKRTITLEHIGG</sequence>
<dbReference type="PANTHER" id="PTHR45904">
    <property type="entry name" value="TRNA (URACIL-5-)-METHYLTRANSFERASE"/>
    <property type="match status" value="1"/>
</dbReference>
<dbReference type="PANTHER" id="PTHR45904:SF2">
    <property type="entry name" value="TRNA (URACIL-5-)-METHYLTRANSFERASE HOMOLOG A"/>
    <property type="match status" value="1"/>
</dbReference>
<proteinExistence type="predicted"/>
<reference evidence="1 2" key="2">
    <citation type="submission" date="2018-11" db="EMBL/GenBank/DDBJ databases">
        <authorList>
            <consortium name="Pathogen Informatics"/>
        </authorList>
    </citation>
    <scope>NUCLEOTIDE SEQUENCE [LARGE SCALE GENOMIC DNA]</scope>
</reference>
<accession>A0A0M3J3W0</accession>
<reference evidence="3" key="1">
    <citation type="submission" date="2017-02" db="UniProtKB">
        <authorList>
            <consortium name="WormBaseParasite"/>
        </authorList>
    </citation>
    <scope>IDENTIFICATION</scope>
</reference>
<protein>
    <submittedName>
        <fullName evidence="3">DUF4371 domain-containing protein</fullName>
    </submittedName>
</protein>